<dbReference type="Proteomes" id="UP001606305">
    <property type="component" value="Unassembled WGS sequence"/>
</dbReference>
<dbReference type="SMART" id="SM00382">
    <property type="entry name" value="AAA"/>
    <property type="match status" value="1"/>
</dbReference>
<evidence type="ECO:0000313" key="6">
    <source>
        <dbReference type="Proteomes" id="UP001606305"/>
    </source>
</evidence>
<dbReference type="Pfam" id="PF00004">
    <property type="entry name" value="AAA"/>
    <property type="match status" value="1"/>
</dbReference>
<keyword evidence="2" id="KW-0547">Nucleotide-binding</keyword>
<keyword evidence="3 5" id="KW-0067">ATP-binding</keyword>
<feature type="domain" description="AAA+ ATPase" evidence="4">
    <location>
        <begin position="423"/>
        <end position="555"/>
    </location>
</feature>
<accession>A0ABW7G7E2</accession>
<dbReference type="PANTHER" id="PTHR23073">
    <property type="entry name" value="26S PROTEASOME REGULATORY SUBUNIT"/>
    <property type="match status" value="1"/>
</dbReference>
<gene>
    <name evidence="5" type="ORF">ACG00X_13380</name>
</gene>
<dbReference type="InterPro" id="IPR050221">
    <property type="entry name" value="26S_Proteasome_ATPase"/>
</dbReference>
<dbReference type="SUPFAM" id="SSF52540">
    <property type="entry name" value="P-loop containing nucleoside triphosphate hydrolases"/>
    <property type="match status" value="1"/>
</dbReference>
<dbReference type="InterPro" id="IPR003959">
    <property type="entry name" value="ATPase_AAA_core"/>
</dbReference>
<comment type="caution">
    <text evidence="5">The sequence shown here is derived from an EMBL/GenBank/DDBJ whole genome shotgun (WGS) entry which is preliminary data.</text>
</comment>
<comment type="similarity">
    <text evidence="1">Belongs to the AAA ATPase family.</text>
</comment>
<evidence type="ECO:0000313" key="5">
    <source>
        <dbReference type="EMBL" id="MFG6457828.1"/>
    </source>
</evidence>
<reference evidence="5 6" key="1">
    <citation type="submission" date="2024-09" db="EMBL/GenBank/DDBJ databases">
        <title>Novel species of the genus Pelomonas and Roseateles isolated from streams.</title>
        <authorList>
            <person name="Lu H."/>
        </authorList>
    </citation>
    <scope>NUCLEOTIDE SEQUENCE [LARGE SCALE GENOMIC DNA]</scope>
    <source>
        <strain evidence="5 6">BYS96W</strain>
    </source>
</reference>
<evidence type="ECO:0000256" key="2">
    <source>
        <dbReference type="ARBA" id="ARBA00022741"/>
    </source>
</evidence>
<dbReference type="GO" id="GO:0005524">
    <property type="term" value="F:ATP binding"/>
    <property type="evidence" value="ECO:0007669"/>
    <property type="project" value="UniProtKB-KW"/>
</dbReference>
<sequence>MRADPSPELWPQAATALRALLLAAAWRVVLHARELLGDDEVEARFDFALGYVAAFEALPDEAPPHPRLAALARNWPEQAVELWLVHGLTEEDRRFGPLFEAMNQVLGDEGSQPGPAWLQQAFGTLPGQGLRPALRALLLTGVLKPEHAGQSRAAQRFEVDEACWAALRGEPFDEPAPGLRLRSAEAAPALEALVLADATHERLARWQPGQPLLVRGAEHNGRGSLVAALARAQGRPVLECRLEAGSAAPVTLAALAALCGALPLLRVEASPGEALRLPALVSDFAVVAADEDGLEGLPAQTLVVSLPLPAFEQRLALIEQARPGLPDAAGLAARLHLACGHLHRALMQAQSGDEAALRDAALAGGAAGLARLAQRLDPAQAPREALVLDDGLARDLAALAARCQQRDRLRAALPAAFAARLNAGVRALLAGPSGTGKTLAAQVLACELGLPLYRLDLSAVVSKYIGETERNLHRLLSAAQALDVMLLLDEGDALLAPRTEVGSSNDRYANLETNFLLQRLESHQGLVLVTTNAQARIDSAFMRRFDFVIPFRAPEVGERLRLWAAHLPEDHGLTAAQLGAVAEACTLAGGQVRNVVLDAVSAALSRDGVVGAELLLDALQREYRRSGGLCPLKGL</sequence>
<keyword evidence="6" id="KW-1185">Reference proteome</keyword>
<dbReference type="EMBL" id="JBIGIA010000009">
    <property type="protein sequence ID" value="MFG6457828.1"/>
    <property type="molecule type" value="Genomic_DNA"/>
</dbReference>
<evidence type="ECO:0000256" key="1">
    <source>
        <dbReference type="ARBA" id="ARBA00006914"/>
    </source>
</evidence>
<dbReference type="CDD" id="cd19481">
    <property type="entry name" value="RecA-like_protease"/>
    <property type="match status" value="1"/>
</dbReference>
<organism evidence="5 6">
    <name type="scientific">Pelomonas nitida</name>
    <dbReference type="NCBI Taxonomy" id="3299027"/>
    <lineage>
        <taxon>Bacteria</taxon>
        <taxon>Pseudomonadati</taxon>
        <taxon>Pseudomonadota</taxon>
        <taxon>Betaproteobacteria</taxon>
        <taxon>Burkholderiales</taxon>
        <taxon>Sphaerotilaceae</taxon>
        <taxon>Roseateles</taxon>
    </lineage>
</organism>
<proteinExistence type="inferred from homology"/>
<dbReference type="InterPro" id="IPR003593">
    <property type="entry name" value="AAA+_ATPase"/>
</dbReference>
<dbReference type="RefSeq" id="WP_394488683.1">
    <property type="nucleotide sequence ID" value="NZ_JBIGIA010000009.1"/>
</dbReference>
<dbReference type="Gene3D" id="3.40.50.300">
    <property type="entry name" value="P-loop containing nucleotide triphosphate hydrolases"/>
    <property type="match status" value="1"/>
</dbReference>
<dbReference type="InterPro" id="IPR027417">
    <property type="entry name" value="P-loop_NTPase"/>
</dbReference>
<name>A0ABW7G7E2_9BURK</name>
<evidence type="ECO:0000256" key="3">
    <source>
        <dbReference type="ARBA" id="ARBA00022840"/>
    </source>
</evidence>
<protein>
    <submittedName>
        <fullName evidence="5">ATP-binding protein</fullName>
    </submittedName>
</protein>
<evidence type="ECO:0000259" key="4">
    <source>
        <dbReference type="SMART" id="SM00382"/>
    </source>
</evidence>